<feature type="transmembrane region" description="Helical" evidence="6">
    <location>
        <begin position="162"/>
        <end position="183"/>
    </location>
</feature>
<feature type="transmembrane region" description="Helical" evidence="6">
    <location>
        <begin position="365"/>
        <end position="387"/>
    </location>
</feature>
<dbReference type="PANTHER" id="PTHR42770:SF11">
    <property type="entry name" value="INNER MEMBRANE TRANSPORT PROTEIN YBAT"/>
    <property type="match status" value="1"/>
</dbReference>
<sequence>MSEQATSAPAQSLKKGSLNLVELTGLSLANMAPAYSAFTTIGLIVATVGLGAPLLFVIAGVATIFHVNSTAEYSRKCPSAGSYTCFVSRTFGDYVGASIGVFFAFSWIVSLASVYVVIGNWTMIMLDKFMGIKVNFVVLTLIFAALTILFCIRGVVISSKMAISLFIFELVILFGSGAALVILNPHFVNFRPFSFSSFSSGLKGIGLAFPLAVYPFIGASNAAAMAEEAQRPHATIRKAVFAAAIFATFAYVFCAWSTVVGFRFDTKALAHTDFPMISAVGLNFGGFVFVMYLAGLTSTLALLLASTNAGARIFFNLGREGLFPDWMARIHPRHRTPSAAILFVGIGCTIVAVVLGGVYGPINAFNWLGTIGTIPLILVYILVNIGLPIYFKREYPAEFSVFTHVVLPVLGILAYIIPLWSIVEPGQPAPYNSFGWLTLLGLILAIFYGIYVNKTQSHRLNLGIYVKE</sequence>
<dbReference type="RefSeq" id="WP_235702843.1">
    <property type="nucleotide sequence ID" value="NZ_JAKGBZ010000003.1"/>
</dbReference>
<dbReference type="PANTHER" id="PTHR42770">
    <property type="entry name" value="AMINO ACID TRANSPORTER-RELATED"/>
    <property type="match status" value="1"/>
</dbReference>
<evidence type="ECO:0000256" key="3">
    <source>
        <dbReference type="ARBA" id="ARBA00022692"/>
    </source>
</evidence>
<keyword evidence="8" id="KW-1185">Reference proteome</keyword>
<gene>
    <name evidence="7" type="ORF">L2A60_02755</name>
</gene>
<dbReference type="PIRSF" id="PIRSF006060">
    <property type="entry name" value="AA_transporter"/>
    <property type="match status" value="1"/>
</dbReference>
<keyword evidence="3 6" id="KW-0812">Transmembrane</keyword>
<keyword evidence="5 6" id="KW-0472">Membrane</keyword>
<dbReference type="InterPro" id="IPR050367">
    <property type="entry name" value="APC_superfamily"/>
</dbReference>
<proteinExistence type="predicted"/>
<dbReference type="Pfam" id="PF13520">
    <property type="entry name" value="AA_permease_2"/>
    <property type="match status" value="1"/>
</dbReference>
<comment type="caution">
    <text evidence="7">The sequence shown here is derived from an EMBL/GenBank/DDBJ whole genome shotgun (WGS) entry which is preliminary data.</text>
</comment>
<accession>A0ABS9DTV4</accession>
<evidence type="ECO:0000256" key="2">
    <source>
        <dbReference type="ARBA" id="ARBA00022475"/>
    </source>
</evidence>
<keyword evidence="4 6" id="KW-1133">Transmembrane helix</keyword>
<feature type="transmembrane region" description="Helical" evidence="6">
    <location>
        <begin position="239"/>
        <end position="262"/>
    </location>
</feature>
<feature type="transmembrane region" description="Helical" evidence="6">
    <location>
        <begin position="99"/>
        <end position="122"/>
    </location>
</feature>
<feature type="transmembrane region" description="Helical" evidence="6">
    <location>
        <begin position="339"/>
        <end position="359"/>
    </location>
</feature>
<keyword evidence="2" id="KW-1003">Cell membrane</keyword>
<reference evidence="7 8" key="1">
    <citation type="submission" date="2022-01" db="EMBL/GenBank/DDBJ databases">
        <authorList>
            <person name="Won M."/>
            <person name="Kim S.-J."/>
            <person name="Kwon S.-W."/>
        </authorList>
    </citation>
    <scope>NUCLEOTIDE SEQUENCE [LARGE SCALE GENOMIC DNA]</scope>
    <source>
        <strain evidence="7 8">KCTC 23505</strain>
    </source>
</reference>
<feature type="transmembrane region" description="Helical" evidence="6">
    <location>
        <begin position="434"/>
        <end position="452"/>
    </location>
</feature>
<evidence type="ECO:0000313" key="8">
    <source>
        <dbReference type="Proteomes" id="UP001521209"/>
    </source>
</evidence>
<evidence type="ECO:0000256" key="5">
    <source>
        <dbReference type="ARBA" id="ARBA00023136"/>
    </source>
</evidence>
<dbReference type="EMBL" id="JAKGBZ010000003">
    <property type="protein sequence ID" value="MCF3945605.1"/>
    <property type="molecule type" value="Genomic_DNA"/>
</dbReference>
<dbReference type="InterPro" id="IPR002293">
    <property type="entry name" value="AA/rel_permease1"/>
</dbReference>
<feature type="transmembrane region" description="Helical" evidence="6">
    <location>
        <begin position="399"/>
        <end position="422"/>
    </location>
</feature>
<name>A0ABS9DTV4_9PROT</name>
<evidence type="ECO:0000256" key="4">
    <source>
        <dbReference type="ARBA" id="ARBA00022989"/>
    </source>
</evidence>
<evidence type="ECO:0000256" key="1">
    <source>
        <dbReference type="ARBA" id="ARBA00004651"/>
    </source>
</evidence>
<feature type="transmembrane region" description="Helical" evidence="6">
    <location>
        <begin position="41"/>
        <end position="65"/>
    </location>
</feature>
<dbReference type="Proteomes" id="UP001521209">
    <property type="component" value="Unassembled WGS sequence"/>
</dbReference>
<protein>
    <submittedName>
        <fullName evidence="7">APC family permease</fullName>
    </submittedName>
</protein>
<comment type="subcellular location">
    <subcellularLocation>
        <location evidence="1">Cell membrane</location>
        <topology evidence="1">Multi-pass membrane protein</topology>
    </subcellularLocation>
</comment>
<evidence type="ECO:0000256" key="6">
    <source>
        <dbReference type="SAM" id="Phobius"/>
    </source>
</evidence>
<dbReference type="Gene3D" id="1.20.1740.10">
    <property type="entry name" value="Amino acid/polyamine transporter I"/>
    <property type="match status" value="1"/>
</dbReference>
<evidence type="ECO:0000313" key="7">
    <source>
        <dbReference type="EMBL" id="MCF3945605.1"/>
    </source>
</evidence>
<feature type="transmembrane region" description="Helical" evidence="6">
    <location>
        <begin position="134"/>
        <end position="156"/>
    </location>
</feature>
<organism evidence="7 8">
    <name type="scientific">Acidiphilium iwatense</name>
    <dbReference type="NCBI Taxonomy" id="768198"/>
    <lineage>
        <taxon>Bacteria</taxon>
        <taxon>Pseudomonadati</taxon>
        <taxon>Pseudomonadota</taxon>
        <taxon>Alphaproteobacteria</taxon>
        <taxon>Acetobacterales</taxon>
        <taxon>Acidocellaceae</taxon>
        <taxon>Acidiphilium</taxon>
    </lineage>
</organism>
<feature type="transmembrane region" description="Helical" evidence="6">
    <location>
        <begin position="204"/>
        <end position="224"/>
    </location>
</feature>
<feature type="transmembrane region" description="Helical" evidence="6">
    <location>
        <begin position="274"/>
        <end position="294"/>
    </location>
</feature>